<gene>
    <name evidence="1" type="ORF">GCL60_07325</name>
</gene>
<protein>
    <submittedName>
        <fullName evidence="1">Uncharacterized protein</fullName>
    </submittedName>
</protein>
<proteinExistence type="predicted"/>
<dbReference type="AlphaFoldDB" id="A0A6N6VSY2"/>
<reference evidence="1 2" key="1">
    <citation type="submission" date="2019-10" db="EMBL/GenBank/DDBJ databases">
        <title>New species of Slilvanegrellaceae.</title>
        <authorList>
            <person name="Pitt A."/>
            <person name="Hahn M.W."/>
        </authorList>
    </citation>
    <scope>NUCLEOTIDE SEQUENCE [LARGE SCALE GENOMIC DNA]</scope>
    <source>
        <strain evidence="1 2">SP-Ram-0.45-NSY-1</strain>
    </source>
</reference>
<evidence type="ECO:0000313" key="1">
    <source>
        <dbReference type="EMBL" id="KAB8038666.1"/>
    </source>
</evidence>
<organism evidence="1 2">
    <name type="scientific">Silvanigrella paludirubra</name>
    <dbReference type="NCBI Taxonomy" id="2499159"/>
    <lineage>
        <taxon>Bacteria</taxon>
        <taxon>Pseudomonadati</taxon>
        <taxon>Bdellovibrionota</taxon>
        <taxon>Oligoflexia</taxon>
        <taxon>Silvanigrellales</taxon>
        <taxon>Silvanigrellaceae</taxon>
        <taxon>Silvanigrella</taxon>
    </lineage>
</organism>
<keyword evidence="2" id="KW-1185">Reference proteome</keyword>
<dbReference type="EMBL" id="WFLM01000003">
    <property type="protein sequence ID" value="KAB8038666.1"/>
    <property type="molecule type" value="Genomic_DNA"/>
</dbReference>
<name>A0A6N6VSY2_9BACT</name>
<accession>A0A6N6VSY2</accession>
<comment type="caution">
    <text evidence="1">The sequence shown here is derived from an EMBL/GenBank/DDBJ whole genome shotgun (WGS) entry which is preliminary data.</text>
</comment>
<sequence length="183" mass="20376">MKKISSIFLAILTLSTFIYYLLRYSCAGFSGKITIENSIKKCIMHYGYVNLENVTILENTFVSGKLVASNASLNDIKINGELFLYQSSIVNGKVNIDGMLVTSSTKFEKPIFITSSKIELNDGTVTKDIYIMKHRIDSREEFLYIDNSTVDGDIIFESNLGKVILINGSKILGNVYGGKILTN</sequence>
<dbReference type="Proteomes" id="UP000437748">
    <property type="component" value="Unassembled WGS sequence"/>
</dbReference>
<dbReference type="OrthoDB" id="5637078at2"/>
<evidence type="ECO:0000313" key="2">
    <source>
        <dbReference type="Proteomes" id="UP000437748"/>
    </source>
</evidence>
<dbReference type="RefSeq" id="WP_153419870.1">
    <property type="nucleotide sequence ID" value="NZ_WFLM01000003.1"/>
</dbReference>